<dbReference type="PANTHER" id="PTHR32432:SF3">
    <property type="entry name" value="ETHANOLAMINE UTILIZATION PROTEIN EUTJ"/>
    <property type="match status" value="1"/>
</dbReference>
<dbReference type="PANTHER" id="PTHR32432">
    <property type="entry name" value="CELL DIVISION PROTEIN FTSA-RELATED"/>
    <property type="match status" value="1"/>
</dbReference>
<dbReference type="Gene3D" id="3.30.1490.300">
    <property type="match status" value="1"/>
</dbReference>
<name>A0A5C5YLZ5_9BACT</name>
<dbReference type="EMBL" id="SJPO01000006">
    <property type="protein sequence ID" value="TWT75839.1"/>
    <property type="molecule type" value="Genomic_DNA"/>
</dbReference>
<reference evidence="3 4" key="1">
    <citation type="submission" date="2019-02" db="EMBL/GenBank/DDBJ databases">
        <title>Deep-cultivation of Planctomycetes and their phenomic and genomic characterization uncovers novel biology.</title>
        <authorList>
            <person name="Wiegand S."/>
            <person name="Jogler M."/>
            <person name="Boedeker C."/>
            <person name="Pinto D."/>
            <person name="Vollmers J."/>
            <person name="Rivas-Marin E."/>
            <person name="Kohn T."/>
            <person name="Peeters S.H."/>
            <person name="Heuer A."/>
            <person name="Rast P."/>
            <person name="Oberbeckmann S."/>
            <person name="Bunk B."/>
            <person name="Jeske O."/>
            <person name="Meyerdierks A."/>
            <person name="Storesund J.E."/>
            <person name="Kallscheuer N."/>
            <person name="Luecker S."/>
            <person name="Lage O.M."/>
            <person name="Pohl T."/>
            <person name="Merkel B.J."/>
            <person name="Hornburger P."/>
            <person name="Mueller R.-W."/>
            <person name="Bruemmer F."/>
            <person name="Labrenz M."/>
            <person name="Spormann A.M."/>
            <person name="Op Den Camp H."/>
            <person name="Overmann J."/>
            <person name="Amann R."/>
            <person name="Jetten M.S.M."/>
            <person name="Mascher T."/>
            <person name="Medema M.H."/>
            <person name="Devos D.P."/>
            <person name="Kaster A.-K."/>
            <person name="Ovreas L."/>
            <person name="Rohde M."/>
            <person name="Galperin M.Y."/>
            <person name="Jogler C."/>
        </authorList>
    </citation>
    <scope>NUCLEOTIDE SEQUENCE [LARGE SCALE GENOMIC DNA]</scope>
    <source>
        <strain evidence="3 4">Pla123a</strain>
    </source>
</reference>
<sequence>MPSHASSELDMQPSNCASHAALAGSPPPIDTPAGARELSCPGCRSAANQAAKFCGQCGFRLWDPCLDCEHQNSVAEKFCGSCGSELAARLNGVLADAQSRFAEADRLAEFGRLVDAAALLDGLTLTAHSRLANLVTERDNRVAAYRERREAVVQQSSGVLEEVNRLIAAADYAAALAEADKIPPALRVAELAELHKQAAEKVERSNQLRAQLRAGVREKKYEGLLRVARLLAEVTPTDPLVEKLLPQLEQWQASADSRRATACVAGAVEALKNNAYRKAESLLAQSPPITDETLAKTYQAARERVWLATQIADAPYATKTLAAIATRLAKLQPNDQTAGRIAQQVSERAAKSAANPRGVPAPWGKDREPGPLGGSLEVCPLPPALVAACVQRKVAAHQVSVGYGLGLQALGGAALPLNLMPVEKKGWLKKLAAGRGRGASRGWGLDIGGRSLTAVCLESPANTGDPPAVGVIEVIPYGDDVQANTAPRDGGLAPAVQHALSQLAERHDLTQTPVVASLSGPKTLGRFFALPAPTPSKFDQAVEFEVRSGVPLPREYIVADYHAQVLPGEPDDVDDVPMRWVTLVAASRKLVAARMQSLVGLGWGQLAVGSSPIALLNTALSPGGAAADRAALGDGVALLDVSGGSTNLVMVTATQVWFRGIHFGADTMIAQIAKAMKIDQPAASKLYYRPESAAAMHTLHDALAPSYDELLGQLTRSLELCRADTGTRPNRVLVTGSETNAPGMLSHLRNGK</sequence>
<keyword evidence="4" id="KW-1185">Reference proteome</keyword>
<evidence type="ECO:0000313" key="4">
    <source>
        <dbReference type="Proteomes" id="UP000318478"/>
    </source>
</evidence>
<dbReference type="AlphaFoldDB" id="A0A5C5YLZ5"/>
<dbReference type="InterPro" id="IPR025874">
    <property type="entry name" value="DZR"/>
</dbReference>
<dbReference type="Proteomes" id="UP000318478">
    <property type="component" value="Unassembled WGS sequence"/>
</dbReference>
<feature type="region of interest" description="Disordered" evidence="1">
    <location>
        <begin position="347"/>
        <end position="369"/>
    </location>
</feature>
<evidence type="ECO:0000259" key="2">
    <source>
        <dbReference type="Pfam" id="PF12773"/>
    </source>
</evidence>
<dbReference type="InterPro" id="IPR050696">
    <property type="entry name" value="FtsA/MreB"/>
</dbReference>
<dbReference type="Gene3D" id="3.30.420.40">
    <property type="match status" value="2"/>
</dbReference>
<dbReference type="OrthoDB" id="262533at2"/>
<feature type="domain" description="DZANK-type" evidence="2">
    <location>
        <begin position="40"/>
        <end position="83"/>
    </location>
</feature>
<accession>A0A5C5YLZ5</accession>
<gene>
    <name evidence="3" type="ORF">Pla123a_26220</name>
</gene>
<protein>
    <submittedName>
        <fullName evidence="3">Double zinc ribbon</fullName>
    </submittedName>
</protein>
<organism evidence="3 4">
    <name type="scientific">Posidoniimonas polymericola</name>
    <dbReference type="NCBI Taxonomy" id="2528002"/>
    <lineage>
        <taxon>Bacteria</taxon>
        <taxon>Pseudomonadati</taxon>
        <taxon>Planctomycetota</taxon>
        <taxon>Planctomycetia</taxon>
        <taxon>Pirellulales</taxon>
        <taxon>Lacipirellulaceae</taxon>
        <taxon>Posidoniimonas</taxon>
    </lineage>
</organism>
<dbReference type="Pfam" id="PF12773">
    <property type="entry name" value="DZR"/>
    <property type="match status" value="1"/>
</dbReference>
<comment type="caution">
    <text evidence="3">The sequence shown here is derived from an EMBL/GenBank/DDBJ whole genome shotgun (WGS) entry which is preliminary data.</text>
</comment>
<proteinExistence type="predicted"/>
<evidence type="ECO:0000256" key="1">
    <source>
        <dbReference type="SAM" id="MobiDB-lite"/>
    </source>
</evidence>
<evidence type="ECO:0000313" key="3">
    <source>
        <dbReference type="EMBL" id="TWT75839.1"/>
    </source>
</evidence>